<dbReference type="EMBL" id="CAJMWV010007494">
    <property type="protein sequence ID" value="CAE6529557.1"/>
    <property type="molecule type" value="Genomic_DNA"/>
</dbReference>
<sequence>MFCQRLQDILDNELWYSNIAAIPHLFVEQEVEQSILSALDYSLNIGTGPVDFRTLESNIRDVHALCESKLAVWLNPPWADLHHIVEKLLVGNLQLAESEPRELNVCTRERKKRTCSIQEFQSHVLDRLEAQAELVEYVWLGSATEIKRELKDRLSEVWMLIREDIDPGAFEVCATKICSFPVAQPKPSGAGSTYALASAPGPRRFWLSKGLKWQEASTMSSLQ</sequence>
<protein>
    <submittedName>
        <fullName evidence="1">Uncharacterized protein</fullName>
    </submittedName>
</protein>
<evidence type="ECO:0000313" key="2">
    <source>
        <dbReference type="Proteomes" id="UP000663831"/>
    </source>
</evidence>
<dbReference type="Proteomes" id="UP000663831">
    <property type="component" value="Unassembled WGS sequence"/>
</dbReference>
<organism evidence="1 2">
    <name type="scientific">Rhizoctonia solani</name>
    <dbReference type="NCBI Taxonomy" id="456999"/>
    <lineage>
        <taxon>Eukaryota</taxon>
        <taxon>Fungi</taxon>
        <taxon>Dikarya</taxon>
        <taxon>Basidiomycota</taxon>
        <taxon>Agaricomycotina</taxon>
        <taxon>Agaricomycetes</taxon>
        <taxon>Cantharellales</taxon>
        <taxon>Ceratobasidiaceae</taxon>
        <taxon>Rhizoctonia</taxon>
    </lineage>
</organism>
<name>A0A8H3DJZ0_9AGAM</name>
<accession>A0A8H3DJZ0</accession>
<proteinExistence type="predicted"/>
<evidence type="ECO:0000313" key="1">
    <source>
        <dbReference type="EMBL" id="CAE6529557.1"/>
    </source>
</evidence>
<dbReference type="AlphaFoldDB" id="A0A8H3DJZ0"/>
<comment type="caution">
    <text evidence="1">The sequence shown here is derived from an EMBL/GenBank/DDBJ whole genome shotgun (WGS) entry which is preliminary data.</text>
</comment>
<gene>
    <name evidence="1" type="ORF">RDB_LOCUS155791</name>
</gene>
<reference evidence="1" key="1">
    <citation type="submission" date="2021-01" db="EMBL/GenBank/DDBJ databases">
        <authorList>
            <person name="Kaushik A."/>
        </authorList>
    </citation>
    <scope>NUCLEOTIDE SEQUENCE</scope>
    <source>
        <strain evidence="1">AG3-1AP</strain>
    </source>
</reference>